<dbReference type="AlphaFoldDB" id="A0A9P6BY69"/>
<dbReference type="EMBL" id="MU151646">
    <property type="protein sequence ID" value="KAF9442374.1"/>
    <property type="molecule type" value="Genomic_DNA"/>
</dbReference>
<reference evidence="1" key="1">
    <citation type="submission" date="2020-11" db="EMBL/GenBank/DDBJ databases">
        <authorList>
            <consortium name="DOE Joint Genome Institute"/>
            <person name="Ahrendt S."/>
            <person name="Riley R."/>
            <person name="Andreopoulos W."/>
            <person name="Labutti K."/>
            <person name="Pangilinan J."/>
            <person name="Ruiz-Duenas F.J."/>
            <person name="Barrasa J.M."/>
            <person name="Sanchez-Garcia M."/>
            <person name="Camarero S."/>
            <person name="Miyauchi S."/>
            <person name="Serrano A."/>
            <person name="Linde D."/>
            <person name="Babiker R."/>
            <person name="Drula E."/>
            <person name="Ayuso-Fernandez I."/>
            <person name="Pacheco R."/>
            <person name="Padilla G."/>
            <person name="Ferreira P."/>
            <person name="Barriuso J."/>
            <person name="Kellner H."/>
            <person name="Castanera R."/>
            <person name="Alfaro M."/>
            <person name="Ramirez L."/>
            <person name="Pisabarro A.G."/>
            <person name="Kuo A."/>
            <person name="Tritt A."/>
            <person name="Lipzen A."/>
            <person name="He G."/>
            <person name="Yan M."/>
            <person name="Ng V."/>
            <person name="Cullen D."/>
            <person name="Martin F."/>
            <person name="Rosso M.-N."/>
            <person name="Henrissat B."/>
            <person name="Hibbett D."/>
            <person name="Martinez A.T."/>
            <person name="Grigoriev I.V."/>
        </authorList>
    </citation>
    <scope>NUCLEOTIDE SEQUENCE</scope>
    <source>
        <strain evidence="1">MF-IS2</strain>
    </source>
</reference>
<comment type="caution">
    <text evidence="1">The sequence shown here is derived from an EMBL/GenBank/DDBJ whole genome shotgun (WGS) entry which is preliminary data.</text>
</comment>
<accession>A0A9P6BY69</accession>
<sequence>MSLPLLSVHPPQLHLVYPFVNRQFCPGYKLRPSQYQEGHNSQVEAKCLPAQFEFITNLHFNK</sequence>
<evidence type="ECO:0000313" key="1">
    <source>
        <dbReference type="EMBL" id="KAF9442374.1"/>
    </source>
</evidence>
<evidence type="ECO:0000313" key="2">
    <source>
        <dbReference type="Proteomes" id="UP000807342"/>
    </source>
</evidence>
<gene>
    <name evidence="1" type="ORF">P691DRAFT_765289</name>
</gene>
<name>A0A9P6BY69_9AGAR</name>
<dbReference type="Proteomes" id="UP000807342">
    <property type="component" value="Unassembled WGS sequence"/>
</dbReference>
<proteinExistence type="predicted"/>
<organism evidence="1 2">
    <name type="scientific">Macrolepiota fuliginosa MF-IS2</name>
    <dbReference type="NCBI Taxonomy" id="1400762"/>
    <lineage>
        <taxon>Eukaryota</taxon>
        <taxon>Fungi</taxon>
        <taxon>Dikarya</taxon>
        <taxon>Basidiomycota</taxon>
        <taxon>Agaricomycotina</taxon>
        <taxon>Agaricomycetes</taxon>
        <taxon>Agaricomycetidae</taxon>
        <taxon>Agaricales</taxon>
        <taxon>Agaricineae</taxon>
        <taxon>Agaricaceae</taxon>
        <taxon>Macrolepiota</taxon>
    </lineage>
</organism>
<protein>
    <submittedName>
        <fullName evidence="1">Uncharacterized protein</fullName>
    </submittedName>
</protein>
<keyword evidence="2" id="KW-1185">Reference proteome</keyword>